<dbReference type="Gene3D" id="3.60.21.10">
    <property type="match status" value="1"/>
</dbReference>
<comment type="caution">
    <text evidence="5">The sequence shown here is derived from an EMBL/GenBank/DDBJ whole genome shotgun (WGS) entry which is preliminary data.</text>
</comment>
<evidence type="ECO:0000313" key="6">
    <source>
        <dbReference type="Proteomes" id="UP000253490"/>
    </source>
</evidence>
<keyword evidence="6" id="KW-1185">Reference proteome</keyword>
<feature type="transmembrane region" description="Helical" evidence="3">
    <location>
        <begin position="7"/>
        <end position="25"/>
    </location>
</feature>
<dbReference type="GO" id="GO:0046872">
    <property type="term" value="F:metal ion binding"/>
    <property type="evidence" value="ECO:0007669"/>
    <property type="project" value="UniProtKB-KW"/>
</dbReference>
<dbReference type="OrthoDB" id="9780884at2"/>
<evidence type="ECO:0000256" key="3">
    <source>
        <dbReference type="SAM" id="Phobius"/>
    </source>
</evidence>
<keyword evidence="2" id="KW-0378">Hydrolase</keyword>
<dbReference type="GO" id="GO:0016020">
    <property type="term" value="C:membrane"/>
    <property type="evidence" value="ECO:0007669"/>
    <property type="project" value="GOC"/>
</dbReference>
<keyword evidence="3" id="KW-0812">Transmembrane</keyword>
<dbReference type="PANTHER" id="PTHR31302:SF31">
    <property type="entry name" value="PHOSPHODIESTERASE YAEI"/>
    <property type="match status" value="1"/>
</dbReference>
<evidence type="ECO:0000259" key="4">
    <source>
        <dbReference type="Pfam" id="PF00149"/>
    </source>
</evidence>
<dbReference type="GO" id="GO:0008758">
    <property type="term" value="F:UDP-2,3-diacylglucosamine hydrolase activity"/>
    <property type="evidence" value="ECO:0007669"/>
    <property type="project" value="TreeGrafter"/>
</dbReference>
<protein>
    <recommendedName>
        <fullName evidence="4">Calcineurin-like phosphoesterase domain-containing protein</fullName>
    </recommendedName>
</protein>
<name>A0A366IE04_9FIRM</name>
<dbReference type="GO" id="GO:0009245">
    <property type="term" value="P:lipid A biosynthetic process"/>
    <property type="evidence" value="ECO:0007669"/>
    <property type="project" value="TreeGrafter"/>
</dbReference>
<feature type="domain" description="Calcineurin-like phosphoesterase" evidence="4">
    <location>
        <begin position="50"/>
        <end position="221"/>
    </location>
</feature>
<keyword evidence="1" id="KW-0479">Metal-binding</keyword>
<evidence type="ECO:0000313" key="5">
    <source>
        <dbReference type="EMBL" id="RBP68313.1"/>
    </source>
</evidence>
<organism evidence="5 6">
    <name type="scientific">Alkalibaculum bacchi</name>
    <dbReference type="NCBI Taxonomy" id="645887"/>
    <lineage>
        <taxon>Bacteria</taxon>
        <taxon>Bacillati</taxon>
        <taxon>Bacillota</taxon>
        <taxon>Clostridia</taxon>
        <taxon>Eubacteriales</taxon>
        <taxon>Eubacteriaceae</taxon>
        <taxon>Alkalibaculum</taxon>
    </lineage>
</organism>
<dbReference type="CDD" id="cd07385">
    <property type="entry name" value="MPP_YkuE_C"/>
    <property type="match status" value="1"/>
</dbReference>
<dbReference type="InterPro" id="IPR029052">
    <property type="entry name" value="Metallo-depent_PP-like"/>
</dbReference>
<keyword evidence="3" id="KW-0472">Membrane</keyword>
<dbReference type="PANTHER" id="PTHR31302">
    <property type="entry name" value="TRANSMEMBRANE PROTEIN WITH METALLOPHOSPHOESTERASE DOMAIN-RELATED"/>
    <property type="match status" value="1"/>
</dbReference>
<dbReference type="InterPro" id="IPR004843">
    <property type="entry name" value="Calcineurin-like_PHP"/>
</dbReference>
<evidence type="ECO:0000256" key="2">
    <source>
        <dbReference type="ARBA" id="ARBA00022801"/>
    </source>
</evidence>
<gene>
    <name evidence="5" type="ORF">DES36_10374</name>
</gene>
<dbReference type="RefSeq" id="WP_113919748.1">
    <property type="nucleotide sequence ID" value="NZ_QNRX01000003.1"/>
</dbReference>
<sequence length="284" mass="32327">MIKINKRIYGFVIALIVIFIIYALWQNNCVRMTKYEYKNAKIPEGFNGYRILQISDLHNKNFHGLLDKLVEESNPDIIVITGDLIDRRNTDIKTATELVKRLSIMVPTYYVTGNHEQLSDKYNELMKEMKKLDVRFLDNSYITLSNKGDEVGLMGVADPAIVQSESTYLWNDNQKYMIESIKELYKNVKTNFNILLSHRPELLNVYKDSGVDLVFSGHAHGGQVILPLIGALVAPNQGFIPKYTEGIYSKNSTSMAVSRGLGNSIIPIRINNPPELVLITLKRE</sequence>
<keyword evidence="3" id="KW-1133">Transmembrane helix</keyword>
<dbReference type="AlphaFoldDB" id="A0A366IE04"/>
<dbReference type="SUPFAM" id="SSF56300">
    <property type="entry name" value="Metallo-dependent phosphatases"/>
    <property type="match status" value="1"/>
</dbReference>
<reference evidence="5 6" key="1">
    <citation type="submission" date="2018-06" db="EMBL/GenBank/DDBJ databases">
        <title>Genomic Encyclopedia of Type Strains, Phase IV (KMG-IV): sequencing the most valuable type-strain genomes for metagenomic binning, comparative biology and taxonomic classification.</title>
        <authorList>
            <person name="Goeker M."/>
        </authorList>
    </citation>
    <scope>NUCLEOTIDE SEQUENCE [LARGE SCALE GENOMIC DNA]</scope>
    <source>
        <strain evidence="5 6">DSM 22112</strain>
    </source>
</reference>
<evidence type="ECO:0000256" key="1">
    <source>
        <dbReference type="ARBA" id="ARBA00022723"/>
    </source>
</evidence>
<proteinExistence type="predicted"/>
<dbReference type="EMBL" id="QNRX01000003">
    <property type="protein sequence ID" value="RBP68313.1"/>
    <property type="molecule type" value="Genomic_DNA"/>
</dbReference>
<dbReference type="Pfam" id="PF00149">
    <property type="entry name" value="Metallophos"/>
    <property type="match status" value="1"/>
</dbReference>
<accession>A0A366IE04</accession>
<dbReference type="InterPro" id="IPR051158">
    <property type="entry name" value="Metallophosphoesterase_sf"/>
</dbReference>
<dbReference type="Proteomes" id="UP000253490">
    <property type="component" value="Unassembled WGS sequence"/>
</dbReference>